<name>B4I2Y8_DROSE</name>
<feature type="compositionally biased region" description="Low complexity" evidence="1">
    <location>
        <begin position="17"/>
        <end position="35"/>
    </location>
</feature>
<keyword evidence="3" id="KW-1185">Reference proteome</keyword>
<feature type="compositionally biased region" description="Polar residues" evidence="1">
    <location>
        <begin position="1"/>
        <end position="10"/>
    </location>
</feature>
<evidence type="ECO:0000256" key="1">
    <source>
        <dbReference type="SAM" id="MobiDB-lite"/>
    </source>
</evidence>
<evidence type="ECO:0000313" key="3">
    <source>
        <dbReference type="Proteomes" id="UP000001292"/>
    </source>
</evidence>
<evidence type="ECO:0000313" key="2">
    <source>
        <dbReference type="EMBL" id="EDW54133.1"/>
    </source>
</evidence>
<organism evidence="3">
    <name type="scientific">Drosophila sechellia</name>
    <name type="common">Fruit fly</name>
    <dbReference type="NCBI Taxonomy" id="7238"/>
    <lineage>
        <taxon>Eukaryota</taxon>
        <taxon>Metazoa</taxon>
        <taxon>Ecdysozoa</taxon>
        <taxon>Arthropoda</taxon>
        <taxon>Hexapoda</taxon>
        <taxon>Insecta</taxon>
        <taxon>Pterygota</taxon>
        <taxon>Neoptera</taxon>
        <taxon>Endopterygota</taxon>
        <taxon>Diptera</taxon>
        <taxon>Brachycera</taxon>
        <taxon>Muscomorpha</taxon>
        <taxon>Ephydroidea</taxon>
        <taxon>Drosophilidae</taxon>
        <taxon>Drosophila</taxon>
        <taxon>Sophophora</taxon>
    </lineage>
</organism>
<proteinExistence type="predicted"/>
<sequence>MHFVTQQRAQQQHHKSSASSSSSSLTSSSSCSGLGSASGSGLGLGSSSRFAALRKSASQGALPKSLATAHSLFHRPSSTQGKHKRTASLNATPM</sequence>
<protein>
    <submittedName>
        <fullName evidence="2">GM18151</fullName>
    </submittedName>
</protein>
<dbReference type="AlphaFoldDB" id="B4I2Y8"/>
<dbReference type="OMA" id="WPPPFIA"/>
<gene>
    <name evidence="2" type="primary">Dsec\GM18151</name>
    <name evidence="2" type="ORF">Dsec_GM18151</name>
</gene>
<dbReference type="HOGENOM" id="CLU_154813_0_0_1"/>
<dbReference type="Proteomes" id="UP000001292">
    <property type="component" value="Unassembled WGS sequence"/>
</dbReference>
<feature type="region of interest" description="Disordered" evidence="1">
    <location>
        <begin position="1"/>
        <end position="45"/>
    </location>
</feature>
<feature type="region of interest" description="Disordered" evidence="1">
    <location>
        <begin position="67"/>
        <end position="94"/>
    </location>
</feature>
<dbReference type="EMBL" id="CH480820">
    <property type="protein sequence ID" value="EDW54133.1"/>
    <property type="molecule type" value="Genomic_DNA"/>
</dbReference>
<dbReference type="PhylomeDB" id="B4I2Y8"/>
<accession>B4I2Y8</accession>
<reference evidence="2 3" key="1">
    <citation type="journal article" date="2007" name="Nature">
        <title>Evolution of genes and genomes on the Drosophila phylogeny.</title>
        <authorList>
            <consortium name="Drosophila 12 Genomes Consortium"/>
            <person name="Clark A.G."/>
            <person name="Eisen M.B."/>
            <person name="Smith D.R."/>
            <person name="Bergman C.M."/>
            <person name="Oliver B."/>
            <person name="Markow T.A."/>
            <person name="Kaufman T.C."/>
            <person name="Kellis M."/>
            <person name="Gelbart W."/>
            <person name="Iyer V.N."/>
            <person name="Pollard D.A."/>
            <person name="Sackton T.B."/>
            <person name="Larracuente A.M."/>
            <person name="Singh N.D."/>
            <person name="Abad J.P."/>
            <person name="Abt D.N."/>
            <person name="Adryan B."/>
            <person name="Aguade M."/>
            <person name="Akashi H."/>
            <person name="Anderson W.W."/>
            <person name="Aquadro C.F."/>
            <person name="Ardell D.H."/>
            <person name="Arguello R."/>
            <person name="Artieri C.G."/>
            <person name="Barbash D.A."/>
            <person name="Barker D."/>
            <person name="Barsanti P."/>
            <person name="Batterham P."/>
            <person name="Batzoglou S."/>
            <person name="Begun D."/>
            <person name="Bhutkar A."/>
            <person name="Blanco E."/>
            <person name="Bosak S.A."/>
            <person name="Bradley R.K."/>
            <person name="Brand A.D."/>
            <person name="Brent M.R."/>
            <person name="Brooks A.N."/>
            <person name="Brown R.H."/>
            <person name="Butlin R.K."/>
            <person name="Caggese C."/>
            <person name="Calvi B.R."/>
            <person name="Bernardo de Carvalho A."/>
            <person name="Caspi A."/>
            <person name="Castrezana S."/>
            <person name="Celniker S.E."/>
            <person name="Chang J.L."/>
            <person name="Chapple C."/>
            <person name="Chatterji S."/>
            <person name="Chinwalla A."/>
            <person name="Civetta A."/>
            <person name="Clifton S.W."/>
            <person name="Comeron J.M."/>
            <person name="Costello J.C."/>
            <person name="Coyne J.A."/>
            <person name="Daub J."/>
            <person name="David R.G."/>
            <person name="Delcher A.L."/>
            <person name="Delehaunty K."/>
            <person name="Do C.B."/>
            <person name="Ebling H."/>
            <person name="Edwards K."/>
            <person name="Eickbush T."/>
            <person name="Evans J.D."/>
            <person name="Filipski A."/>
            <person name="Findeiss S."/>
            <person name="Freyhult E."/>
            <person name="Fulton L."/>
            <person name="Fulton R."/>
            <person name="Garcia A.C."/>
            <person name="Gardiner A."/>
            <person name="Garfield D.A."/>
            <person name="Garvin B.E."/>
            <person name="Gibson G."/>
            <person name="Gilbert D."/>
            <person name="Gnerre S."/>
            <person name="Godfrey J."/>
            <person name="Good R."/>
            <person name="Gotea V."/>
            <person name="Gravely B."/>
            <person name="Greenberg A.J."/>
            <person name="Griffiths-Jones S."/>
            <person name="Gross S."/>
            <person name="Guigo R."/>
            <person name="Gustafson E.A."/>
            <person name="Haerty W."/>
            <person name="Hahn M.W."/>
            <person name="Halligan D.L."/>
            <person name="Halpern A.L."/>
            <person name="Halter G.M."/>
            <person name="Han M.V."/>
            <person name="Heger A."/>
            <person name="Hillier L."/>
            <person name="Hinrichs A.S."/>
            <person name="Holmes I."/>
            <person name="Hoskins R.A."/>
            <person name="Hubisz M.J."/>
            <person name="Hultmark D."/>
            <person name="Huntley M.A."/>
            <person name="Jaffe D.B."/>
            <person name="Jagadeeshan S."/>
            <person name="Jeck W.R."/>
            <person name="Johnson J."/>
            <person name="Jones C.D."/>
            <person name="Jordan W.C."/>
            <person name="Karpen G.H."/>
            <person name="Kataoka E."/>
            <person name="Keightley P.D."/>
            <person name="Kheradpour P."/>
            <person name="Kirkness E.F."/>
            <person name="Koerich L.B."/>
            <person name="Kristiansen K."/>
            <person name="Kudrna D."/>
            <person name="Kulathinal R.J."/>
            <person name="Kumar S."/>
            <person name="Kwok R."/>
            <person name="Lander E."/>
            <person name="Langley C.H."/>
            <person name="Lapoint R."/>
            <person name="Lazzaro B.P."/>
            <person name="Lee S.J."/>
            <person name="Levesque L."/>
            <person name="Li R."/>
            <person name="Lin C.F."/>
            <person name="Lin M.F."/>
            <person name="Lindblad-Toh K."/>
            <person name="Llopart A."/>
            <person name="Long M."/>
            <person name="Low L."/>
            <person name="Lozovsky E."/>
            <person name="Lu J."/>
            <person name="Luo M."/>
            <person name="Machado C.A."/>
            <person name="Makalowski W."/>
            <person name="Marzo M."/>
            <person name="Matsuda M."/>
            <person name="Matzkin L."/>
            <person name="McAllister B."/>
            <person name="McBride C.S."/>
            <person name="McKernan B."/>
            <person name="McKernan K."/>
            <person name="Mendez-Lago M."/>
            <person name="Minx P."/>
            <person name="Mollenhauer M.U."/>
            <person name="Montooth K."/>
            <person name="Mount S.M."/>
            <person name="Mu X."/>
            <person name="Myers E."/>
            <person name="Negre B."/>
            <person name="Newfeld S."/>
            <person name="Nielsen R."/>
            <person name="Noor M.A."/>
            <person name="O'Grady P."/>
            <person name="Pachter L."/>
            <person name="Papaceit M."/>
            <person name="Parisi M.J."/>
            <person name="Parisi M."/>
            <person name="Parts L."/>
            <person name="Pedersen J.S."/>
            <person name="Pesole G."/>
            <person name="Phillippy A.M."/>
            <person name="Ponting C.P."/>
            <person name="Pop M."/>
            <person name="Porcelli D."/>
            <person name="Powell J.R."/>
            <person name="Prohaska S."/>
            <person name="Pruitt K."/>
            <person name="Puig M."/>
            <person name="Quesneville H."/>
            <person name="Ram K.R."/>
            <person name="Rand D."/>
            <person name="Rasmussen M.D."/>
            <person name="Reed L.K."/>
            <person name="Reenan R."/>
            <person name="Reily A."/>
            <person name="Remington K.A."/>
            <person name="Rieger T.T."/>
            <person name="Ritchie M.G."/>
            <person name="Robin C."/>
            <person name="Rogers Y.H."/>
            <person name="Rohde C."/>
            <person name="Rozas J."/>
            <person name="Rubenfield M.J."/>
            <person name="Ruiz A."/>
            <person name="Russo S."/>
            <person name="Salzberg S.L."/>
            <person name="Sanchez-Gracia A."/>
            <person name="Saranga D.J."/>
            <person name="Sato H."/>
            <person name="Schaeffer S.W."/>
            <person name="Schatz M.C."/>
            <person name="Schlenke T."/>
            <person name="Schwartz R."/>
            <person name="Segarra C."/>
            <person name="Singh R.S."/>
            <person name="Sirot L."/>
            <person name="Sirota M."/>
            <person name="Sisneros N.B."/>
            <person name="Smith C.D."/>
            <person name="Smith T.F."/>
            <person name="Spieth J."/>
            <person name="Stage D.E."/>
            <person name="Stark A."/>
            <person name="Stephan W."/>
            <person name="Strausberg R.L."/>
            <person name="Strempel S."/>
            <person name="Sturgill D."/>
            <person name="Sutton G."/>
            <person name="Sutton G.G."/>
            <person name="Tao W."/>
            <person name="Teichmann S."/>
            <person name="Tobari Y.N."/>
            <person name="Tomimura Y."/>
            <person name="Tsolas J.M."/>
            <person name="Valente V.L."/>
            <person name="Venter E."/>
            <person name="Venter J.C."/>
            <person name="Vicario S."/>
            <person name="Vieira F.G."/>
            <person name="Vilella A.J."/>
            <person name="Villasante A."/>
            <person name="Walenz B."/>
            <person name="Wang J."/>
            <person name="Wasserman M."/>
            <person name="Watts T."/>
            <person name="Wilson D."/>
            <person name="Wilson R.K."/>
            <person name="Wing R.A."/>
            <person name="Wolfner M.F."/>
            <person name="Wong A."/>
            <person name="Wong G.K."/>
            <person name="Wu C.I."/>
            <person name="Wu G."/>
            <person name="Yamamoto D."/>
            <person name="Yang H.P."/>
            <person name="Yang S.P."/>
            <person name="Yorke J.A."/>
            <person name="Yoshida K."/>
            <person name="Zdobnov E."/>
            <person name="Zhang P."/>
            <person name="Zhang Y."/>
            <person name="Zimin A.V."/>
            <person name="Baldwin J."/>
            <person name="Abdouelleil A."/>
            <person name="Abdulkadir J."/>
            <person name="Abebe A."/>
            <person name="Abera B."/>
            <person name="Abreu J."/>
            <person name="Acer S.C."/>
            <person name="Aftuck L."/>
            <person name="Alexander A."/>
            <person name="An P."/>
            <person name="Anderson E."/>
            <person name="Anderson S."/>
            <person name="Arachi H."/>
            <person name="Azer M."/>
            <person name="Bachantsang P."/>
            <person name="Barry A."/>
            <person name="Bayul T."/>
            <person name="Berlin A."/>
            <person name="Bessette D."/>
            <person name="Bloom T."/>
            <person name="Blye J."/>
            <person name="Boguslavskiy L."/>
            <person name="Bonnet C."/>
            <person name="Boukhgalter B."/>
            <person name="Bourzgui I."/>
            <person name="Brown A."/>
            <person name="Cahill P."/>
            <person name="Channer S."/>
            <person name="Cheshatsang Y."/>
            <person name="Chuda L."/>
            <person name="Citroen M."/>
            <person name="Collymore A."/>
            <person name="Cooke P."/>
            <person name="Costello M."/>
            <person name="D'Aco K."/>
            <person name="Daza R."/>
            <person name="De Haan G."/>
            <person name="DeGray S."/>
            <person name="DeMaso C."/>
            <person name="Dhargay N."/>
            <person name="Dooley K."/>
            <person name="Dooley E."/>
            <person name="Doricent M."/>
            <person name="Dorje P."/>
            <person name="Dorjee K."/>
            <person name="Dupes A."/>
            <person name="Elong R."/>
            <person name="Falk J."/>
            <person name="Farina A."/>
            <person name="Faro S."/>
            <person name="Ferguson D."/>
            <person name="Fisher S."/>
            <person name="Foley C.D."/>
            <person name="Franke A."/>
            <person name="Friedrich D."/>
            <person name="Gadbois L."/>
            <person name="Gearin G."/>
            <person name="Gearin C.R."/>
            <person name="Giannoukos G."/>
            <person name="Goode T."/>
            <person name="Graham J."/>
            <person name="Grandbois E."/>
            <person name="Grewal S."/>
            <person name="Gyaltsen K."/>
            <person name="Hafez N."/>
            <person name="Hagos B."/>
            <person name="Hall J."/>
            <person name="Henson C."/>
            <person name="Hollinger A."/>
            <person name="Honan T."/>
            <person name="Huard M.D."/>
            <person name="Hughes L."/>
            <person name="Hurhula B."/>
            <person name="Husby M.E."/>
            <person name="Kamat A."/>
            <person name="Kanga B."/>
            <person name="Kashin S."/>
            <person name="Khazanovich D."/>
            <person name="Kisner P."/>
            <person name="Lance K."/>
            <person name="Lara M."/>
            <person name="Lee W."/>
            <person name="Lennon N."/>
            <person name="Letendre F."/>
            <person name="LeVine R."/>
            <person name="Lipovsky A."/>
            <person name="Liu X."/>
            <person name="Liu J."/>
            <person name="Liu S."/>
            <person name="Lokyitsang T."/>
            <person name="Lokyitsang Y."/>
            <person name="Lubonja R."/>
            <person name="Lui A."/>
            <person name="MacDonald P."/>
            <person name="Magnisalis V."/>
            <person name="Maru K."/>
            <person name="Matthews C."/>
            <person name="McCusker W."/>
            <person name="McDonough S."/>
            <person name="Mehta T."/>
            <person name="Meldrim J."/>
            <person name="Meneus L."/>
            <person name="Mihai O."/>
            <person name="Mihalev A."/>
            <person name="Mihova T."/>
            <person name="Mittelman R."/>
            <person name="Mlenga V."/>
            <person name="Montmayeur A."/>
            <person name="Mulrain L."/>
            <person name="Navidi A."/>
            <person name="Naylor J."/>
            <person name="Negash T."/>
            <person name="Nguyen T."/>
            <person name="Nguyen N."/>
            <person name="Nicol R."/>
            <person name="Norbu C."/>
            <person name="Norbu N."/>
            <person name="Novod N."/>
            <person name="O'Neill B."/>
            <person name="Osman S."/>
            <person name="Markiewicz E."/>
            <person name="Oyono O.L."/>
            <person name="Patti C."/>
            <person name="Phunkhang P."/>
            <person name="Pierre F."/>
            <person name="Priest M."/>
            <person name="Raghuraman S."/>
            <person name="Rege F."/>
            <person name="Reyes R."/>
            <person name="Rise C."/>
            <person name="Rogov P."/>
            <person name="Ross K."/>
            <person name="Ryan E."/>
            <person name="Settipalli S."/>
            <person name="Shea T."/>
            <person name="Sherpa N."/>
            <person name="Shi L."/>
            <person name="Shih D."/>
            <person name="Sparrow T."/>
            <person name="Spaulding J."/>
            <person name="Stalker J."/>
            <person name="Stange-Thomann N."/>
            <person name="Stavropoulos S."/>
            <person name="Stone C."/>
            <person name="Strader C."/>
            <person name="Tesfaye S."/>
            <person name="Thomson T."/>
            <person name="Thoulutsang Y."/>
            <person name="Thoulutsang D."/>
            <person name="Topham K."/>
            <person name="Topping I."/>
            <person name="Tsamla T."/>
            <person name="Vassiliev H."/>
            <person name="Vo A."/>
            <person name="Wangchuk T."/>
            <person name="Wangdi T."/>
            <person name="Weiand M."/>
            <person name="Wilkinson J."/>
            <person name="Wilson A."/>
            <person name="Yadav S."/>
            <person name="Young G."/>
            <person name="Yu Q."/>
            <person name="Zembek L."/>
            <person name="Zhong D."/>
            <person name="Zimmer A."/>
            <person name="Zwirko Z."/>
            <person name="Jaffe D.B."/>
            <person name="Alvarez P."/>
            <person name="Brockman W."/>
            <person name="Butler J."/>
            <person name="Chin C."/>
            <person name="Gnerre S."/>
            <person name="Grabherr M."/>
            <person name="Kleber M."/>
            <person name="Mauceli E."/>
            <person name="MacCallum I."/>
        </authorList>
    </citation>
    <scope>NUCLEOTIDE SEQUENCE [LARGE SCALE GENOMIC DNA]</scope>
    <source>
        <strain evidence="3">Rob3c / Tucson 14021-0248.25</strain>
    </source>
</reference>